<dbReference type="Proteomes" id="UP000036959">
    <property type="component" value="Unassembled WGS sequence"/>
</dbReference>
<name>A0A0L0M4Q2_9BURK</name>
<dbReference type="SUPFAM" id="SSF102462">
    <property type="entry name" value="Peptidyl-tRNA hydrolase II"/>
    <property type="match status" value="1"/>
</dbReference>
<sequence length="133" mass="14524">MEKGIIIVDKLMPTGLKANICAVLEMTLGKSNPEIVGADLLTKDQKPISGITQIPLPILQSSSDRLGEIFLENQSADLLLVVFDESALTTKTYPDFQEKLSSVHSSQLRIHGLLAYGPRKVINKISAELPLLK</sequence>
<dbReference type="InterPro" id="IPR017021">
    <property type="entry name" value="UCP033763"/>
</dbReference>
<evidence type="ECO:0000313" key="1">
    <source>
        <dbReference type="EMBL" id="KND57271.1"/>
    </source>
</evidence>
<dbReference type="InterPro" id="IPR018988">
    <property type="entry name" value="DUF2000"/>
</dbReference>
<evidence type="ECO:0000313" key="2">
    <source>
        <dbReference type="Proteomes" id="UP000036959"/>
    </source>
</evidence>
<organism evidence="1 2">
    <name type="scientific">Candidatus Burkholderia verschuerenii</name>
    <dbReference type="NCBI Taxonomy" id="242163"/>
    <lineage>
        <taxon>Bacteria</taxon>
        <taxon>Pseudomonadati</taxon>
        <taxon>Pseudomonadota</taxon>
        <taxon>Betaproteobacteria</taxon>
        <taxon>Burkholderiales</taxon>
        <taxon>Burkholderiaceae</taxon>
        <taxon>Burkholderia</taxon>
    </lineage>
</organism>
<dbReference type="RefSeq" id="WP_050455875.1">
    <property type="nucleotide sequence ID" value="NZ_LFJJ01000263.1"/>
</dbReference>
<dbReference type="PIRSF" id="PIRSF033736">
    <property type="entry name" value="UCP033763"/>
    <property type="match status" value="1"/>
</dbReference>
<proteinExistence type="predicted"/>
<gene>
    <name evidence="1" type="ORF">BVER_02701</name>
</gene>
<dbReference type="PATRIC" id="fig|242163.4.peg.3677"/>
<dbReference type="EMBL" id="LFJJ01000263">
    <property type="protein sequence ID" value="KND57271.1"/>
    <property type="molecule type" value="Genomic_DNA"/>
</dbReference>
<keyword evidence="2" id="KW-1185">Reference proteome</keyword>
<evidence type="ECO:0008006" key="3">
    <source>
        <dbReference type="Google" id="ProtNLM"/>
    </source>
</evidence>
<dbReference type="AlphaFoldDB" id="A0A0L0M4Q2"/>
<dbReference type="InterPro" id="IPR023476">
    <property type="entry name" value="Pep_tRNA_hydro_II_dom_sf"/>
</dbReference>
<dbReference type="Gene3D" id="3.40.1490.10">
    <property type="entry name" value="Bit1"/>
    <property type="match status" value="1"/>
</dbReference>
<comment type="caution">
    <text evidence="1">The sequence shown here is derived from an EMBL/GenBank/DDBJ whole genome shotgun (WGS) entry which is preliminary data.</text>
</comment>
<protein>
    <recommendedName>
        <fullName evidence="3">DUF2000 domain-containing protein</fullName>
    </recommendedName>
</protein>
<reference evidence="2" key="1">
    <citation type="submission" date="2015-06" db="EMBL/GenBank/DDBJ databases">
        <title>Comparative genomics of Burkholderia leaf nodule symbionts.</title>
        <authorList>
            <person name="Carlier A."/>
            <person name="Eberl L."/>
            <person name="Pinto-Carbo M."/>
        </authorList>
    </citation>
    <scope>NUCLEOTIDE SEQUENCE [LARGE SCALE GENOMIC DNA]</scope>
    <source>
        <strain evidence="2">UZHbot4</strain>
    </source>
</reference>
<dbReference type="Pfam" id="PF09391">
    <property type="entry name" value="DUF2000"/>
    <property type="match status" value="1"/>
</dbReference>
<accession>A0A0L0M4Q2</accession>